<dbReference type="AlphaFoldDB" id="A0A2G8S6H5"/>
<protein>
    <submittedName>
        <fullName evidence="2">Uncharacterized protein</fullName>
    </submittedName>
</protein>
<keyword evidence="3" id="KW-1185">Reference proteome</keyword>
<accession>A0A2G8S6H5</accession>
<dbReference type="Proteomes" id="UP000230002">
    <property type="component" value="Unassembled WGS sequence"/>
</dbReference>
<reference evidence="2 3" key="1">
    <citation type="journal article" date="2015" name="Sci. Rep.">
        <title>Chromosome-level genome map provides insights into diverse defense mechanisms in the medicinal fungus Ganoderma sinense.</title>
        <authorList>
            <person name="Zhu Y."/>
            <person name="Xu J."/>
            <person name="Sun C."/>
            <person name="Zhou S."/>
            <person name="Xu H."/>
            <person name="Nelson D.R."/>
            <person name="Qian J."/>
            <person name="Song J."/>
            <person name="Luo H."/>
            <person name="Xiang L."/>
            <person name="Li Y."/>
            <person name="Xu Z."/>
            <person name="Ji A."/>
            <person name="Wang L."/>
            <person name="Lu S."/>
            <person name="Hayward A."/>
            <person name="Sun W."/>
            <person name="Li X."/>
            <person name="Schwartz D.C."/>
            <person name="Wang Y."/>
            <person name="Chen S."/>
        </authorList>
    </citation>
    <scope>NUCLEOTIDE SEQUENCE [LARGE SCALE GENOMIC DNA]</scope>
    <source>
        <strain evidence="2 3">ZZ0214-1</strain>
    </source>
</reference>
<proteinExistence type="predicted"/>
<evidence type="ECO:0000313" key="2">
    <source>
        <dbReference type="EMBL" id="PIL29337.1"/>
    </source>
</evidence>
<evidence type="ECO:0000256" key="1">
    <source>
        <dbReference type="SAM" id="MobiDB-lite"/>
    </source>
</evidence>
<dbReference type="OrthoDB" id="10458952at2759"/>
<organism evidence="2 3">
    <name type="scientific">Ganoderma sinense ZZ0214-1</name>
    <dbReference type="NCBI Taxonomy" id="1077348"/>
    <lineage>
        <taxon>Eukaryota</taxon>
        <taxon>Fungi</taxon>
        <taxon>Dikarya</taxon>
        <taxon>Basidiomycota</taxon>
        <taxon>Agaricomycotina</taxon>
        <taxon>Agaricomycetes</taxon>
        <taxon>Polyporales</taxon>
        <taxon>Polyporaceae</taxon>
        <taxon>Ganoderma</taxon>
    </lineage>
</organism>
<name>A0A2G8S6H5_9APHY</name>
<feature type="compositionally biased region" description="Polar residues" evidence="1">
    <location>
        <begin position="26"/>
        <end position="44"/>
    </location>
</feature>
<comment type="caution">
    <text evidence="2">The sequence shown here is derived from an EMBL/GenBank/DDBJ whole genome shotgun (WGS) entry which is preliminary data.</text>
</comment>
<feature type="region of interest" description="Disordered" evidence="1">
    <location>
        <begin position="1"/>
        <end position="47"/>
    </location>
</feature>
<gene>
    <name evidence="2" type="ORF">GSI_09388</name>
</gene>
<evidence type="ECO:0000313" key="3">
    <source>
        <dbReference type="Proteomes" id="UP000230002"/>
    </source>
</evidence>
<sequence length="109" mass="11390">MCALASCGSSPPTIVPSPRTVPFALSPSTNSRRNTSAGAGSYSGSVWPPALKSTYDTPRSWCTMPAGAPSSANQGVAGRREKPCVPPKVRFWMTTSVPRCGMSESSLPE</sequence>
<dbReference type="EMBL" id="AYKW01000023">
    <property type="protein sequence ID" value="PIL29337.1"/>
    <property type="molecule type" value="Genomic_DNA"/>
</dbReference>